<feature type="domain" description="DUF7704" evidence="2">
    <location>
        <begin position="9"/>
        <end position="158"/>
    </location>
</feature>
<keyword evidence="1" id="KW-1133">Transmembrane helix</keyword>
<feature type="transmembrane region" description="Helical" evidence="1">
    <location>
        <begin position="136"/>
        <end position="157"/>
    </location>
</feature>
<dbReference type="InterPro" id="IPR056121">
    <property type="entry name" value="DUF7704"/>
</dbReference>
<reference evidence="3 4" key="1">
    <citation type="journal article" date="2016" name="Mol. Biol. Evol.">
        <title>Comparative Genomics of Early-Diverging Mushroom-Forming Fungi Provides Insights into the Origins of Lignocellulose Decay Capabilities.</title>
        <authorList>
            <person name="Nagy L.G."/>
            <person name="Riley R."/>
            <person name="Tritt A."/>
            <person name="Adam C."/>
            <person name="Daum C."/>
            <person name="Floudas D."/>
            <person name="Sun H."/>
            <person name="Yadav J.S."/>
            <person name="Pangilinan J."/>
            <person name="Larsson K.H."/>
            <person name="Matsuura K."/>
            <person name="Barry K."/>
            <person name="Labutti K."/>
            <person name="Kuo R."/>
            <person name="Ohm R.A."/>
            <person name="Bhattacharya S.S."/>
            <person name="Shirouzu T."/>
            <person name="Yoshinaga Y."/>
            <person name="Martin F.M."/>
            <person name="Grigoriev I.V."/>
            <person name="Hibbett D.S."/>
        </authorList>
    </citation>
    <scope>NUCLEOTIDE SEQUENCE [LARGE SCALE GENOMIC DNA]</scope>
    <source>
        <strain evidence="3 4">HHB12029</strain>
    </source>
</reference>
<feature type="transmembrane region" description="Helical" evidence="1">
    <location>
        <begin position="63"/>
        <end position="82"/>
    </location>
</feature>
<keyword evidence="1" id="KW-0812">Transmembrane</keyword>
<sequence length="173" mass="18984">MSSSSAFPALPGFYQLLFLHIEPVSTITPALLTWIFPGAGWFHSELIPGAGGHSVLDDRTRMAIYQLGNCYLLLGLISSIVFRAVRDALPTNPVAQERIVGASLMALAIADVTHIAATLAVLPYEFWLPTGWNGMTFGNFPFVVFLLSVRLAWFAGIGRQTYYYSVKPKTKTT</sequence>
<evidence type="ECO:0000259" key="2">
    <source>
        <dbReference type="Pfam" id="PF24803"/>
    </source>
</evidence>
<organism evidence="3 4">
    <name type="scientific">Exidia glandulosa HHB12029</name>
    <dbReference type="NCBI Taxonomy" id="1314781"/>
    <lineage>
        <taxon>Eukaryota</taxon>
        <taxon>Fungi</taxon>
        <taxon>Dikarya</taxon>
        <taxon>Basidiomycota</taxon>
        <taxon>Agaricomycotina</taxon>
        <taxon>Agaricomycetes</taxon>
        <taxon>Auriculariales</taxon>
        <taxon>Exidiaceae</taxon>
        <taxon>Exidia</taxon>
    </lineage>
</organism>
<name>A0A165PCN3_EXIGL</name>
<feature type="transmembrane region" description="Helical" evidence="1">
    <location>
        <begin position="12"/>
        <end position="36"/>
    </location>
</feature>
<dbReference type="PANTHER" id="PTHR37019:SF2">
    <property type="entry name" value="EXPERA DOMAIN-CONTAINING PROTEIN"/>
    <property type="match status" value="1"/>
</dbReference>
<gene>
    <name evidence="3" type="ORF">EXIGLDRAFT_637733</name>
</gene>
<dbReference type="Pfam" id="PF24803">
    <property type="entry name" value="DUF7704"/>
    <property type="match status" value="1"/>
</dbReference>
<evidence type="ECO:0000256" key="1">
    <source>
        <dbReference type="SAM" id="Phobius"/>
    </source>
</evidence>
<accession>A0A165PCN3</accession>
<dbReference type="STRING" id="1314781.A0A165PCN3"/>
<dbReference type="OrthoDB" id="2937326at2759"/>
<dbReference type="PANTHER" id="PTHR37019">
    <property type="entry name" value="CHROMOSOME 1, WHOLE GENOME SHOTGUN SEQUENCE"/>
    <property type="match status" value="1"/>
</dbReference>
<protein>
    <recommendedName>
        <fullName evidence="2">DUF7704 domain-containing protein</fullName>
    </recommendedName>
</protein>
<proteinExistence type="predicted"/>
<keyword evidence="1" id="KW-0472">Membrane</keyword>
<keyword evidence="4" id="KW-1185">Reference proteome</keyword>
<feature type="transmembrane region" description="Helical" evidence="1">
    <location>
        <begin position="103"/>
        <end position="124"/>
    </location>
</feature>
<dbReference type="Proteomes" id="UP000077266">
    <property type="component" value="Unassembled WGS sequence"/>
</dbReference>
<evidence type="ECO:0000313" key="3">
    <source>
        <dbReference type="EMBL" id="KZW01978.1"/>
    </source>
</evidence>
<dbReference type="AlphaFoldDB" id="A0A165PCN3"/>
<dbReference type="EMBL" id="KV425890">
    <property type="protein sequence ID" value="KZW01978.1"/>
    <property type="molecule type" value="Genomic_DNA"/>
</dbReference>
<evidence type="ECO:0000313" key="4">
    <source>
        <dbReference type="Proteomes" id="UP000077266"/>
    </source>
</evidence>
<dbReference type="InParanoid" id="A0A165PCN3"/>